<gene>
    <name evidence="8" type="ORF">SAMN05216229_10610</name>
</gene>
<accession>A0A1I5TB55</accession>
<dbReference type="EMBL" id="FOXM01000006">
    <property type="protein sequence ID" value="SFP80242.1"/>
    <property type="molecule type" value="Genomic_DNA"/>
</dbReference>
<evidence type="ECO:0000256" key="2">
    <source>
        <dbReference type="ARBA" id="ARBA00022670"/>
    </source>
</evidence>
<evidence type="ECO:0000256" key="6">
    <source>
        <dbReference type="ARBA" id="ARBA00023049"/>
    </source>
</evidence>
<dbReference type="PANTHER" id="PTHR21666:SF288">
    <property type="entry name" value="CELL DIVISION PROTEIN YTFB"/>
    <property type="match status" value="1"/>
</dbReference>
<reference evidence="9" key="1">
    <citation type="submission" date="2016-10" db="EMBL/GenBank/DDBJ databases">
        <authorList>
            <person name="Varghese N."/>
            <person name="Submissions S."/>
        </authorList>
    </citation>
    <scope>NUCLEOTIDE SEQUENCE [LARGE SCALE GENOMIC DNA]</scope>
    <source>
        <strain evidence="9">JCM 18195</strain>
    </source>
</reference>
<evidence type="ECO:0000259" key="7">
    <source>
        <dbReference type="Pfam" id="PF01551"/>
    </source>
</evidence>
<dbReference type="CDD" id="cd12797">
    <property type="entry name" value="M23_peptidase"/>
    <property type="match status" value="1"/>
</dbReference>
<keyword evidence="5" id="KW-0862">Zinc</keyword>
<evidence type="ECO:0000256" key="3">
    <source>
        <dbReference type="ARBA" id="ARBA00022723"/>
    </source>
</evidence>
<keyword evidence="9" id="KW-1185">Reference proteome</keyword>
<dbReference type="GO" id="GO:0006508">
    <property type="term" value="P:proteolysis"/>
    <property type="evidence" value="ECO:0007669"/>
    <property type="project" value="UniProtKB-KW"/>
</dbReference>
<dbReference type="PANTHER" id="PTHR21666">
    <property type="entry name" value="PEPTIDASE-RELATED"/>
    <property type="match status" value="1"/>
</dbReference>
<dbReference type="InterPro" id="IPR016047">
    <property type="entry name" value="M23ase_b-sheet_dom"/>
</dbReference>
<keyword evidence="2" id="KW-0645">Protease</keyword>
<keyword evidence="6" id="KW-0482">Metalloprotease</keyword>
<evidence type="ECO:0000313" key="8">
    <source>
        <dbReference type="EMBL" id="SFP80242.1"/>
    </source>
</evidence>
<name>A0A1I5TB55_9GAMM</name>
<dbReference type="InterPro" id="IPR050570">
    <property type="entry name" value="Cell_wall_metabolism_enzyme"/>
</dbReference>
<dbReference type="GO" id="GO:0046872">
    <property type="term" value="F:metal ion binding"/>
    <property type="evidence" value="ECO:0007669"/>
    <property type="project" value="UniProtKB-KW"/>
</dbReference>
<keyword evidence="3" id="KW-0479">Metal-binding</keyword>
<dbReference type="InterPro" id="IPR011055">
    <property type="entry name" value="Dup_hybrid_motif"/>
</dbReference>
<keyword evidence="4" id="KW-0378">Hydrolase</keyword>
<dbReference type="Pfam" id="PF01551">
    <property type="entry name" value="Peptidase_M23"/>
    <property type="match status" value="1"/>
</dbReference>
<dbReference type="AlphaFoldDB" id="A0A1I5TB55"/>
<dbReference type="GO" id="GO:0004222">
    <property type="term" value="F:metalloendopeptidase activity"/>
    <property type="evidence" value="ECO:0007669"/>
    <property type="project" value="TreeGrafter"/>
</dbReference>
<dbReference type="SUPFAM" id="SSF51261">
    <property type="entry name" value="Duplicated hybrid motif"/>
    <property type="match status" value="1"/>
</dbReference>
<dbReference type="Gene3D" id="2.70.70.10">
    <property type="entry name" value="Glucose Permease (Domain IIA)"/>
    <property type="match status" value="1"/>
</dbReference>
<comment type="cofactor">
    <cofactor evidence="1">
        <name>Zn(2+)</name>
        <dbReference type="ChEBI" id="CHEBI:29105"/>
    </cofactor>
</comment>
<dbReference type="Proteomes" id="UP000243084">
    <property type="component" value="Unassembled WGS sequence"/>
</dbReference>
<feature type="domain" description="M23ase beta-sheet core" evidence="7">
    <location>
        <begin position="31"/>
        <end position="138"/>
    </location>
</feature>
<proteinExistence type="predicted"/>
<organism evidence="8 9">
    <name type="scientific">Geopseudomonas sagittaria</name>
    <dbReference type="NCBI Taxonomy" id="1135990"/>
    <lineage>
        <taxon>Bacteria</taxon>
        <taxon>Pseudomonadati</taxon>
        <taxon>Pseudomonadota</taxon>
        <taxon>Gammaproteobacteria</taxon>
        <taxon>Pseudomonadales</taxon>
        <taxon>Pseudomonadaceae</taxon>
        <taxon>Geopseudomonas</taxon>
    </lineage>
</organism>
<evidence type="ECO:0000256" key="5">
    <source>
        <dbReference type="ARBA" id="ARBA00022833"/>
    </source>
</evidence>
<sequence>MLTAARLTIPVEGVSCVDLRDSFNECRGMHRHEGIDIAAPFGTPVIAAGAGQVVKLFDSVPGGLTVYQFDPDETFAYYYAHLDAYASGLREGVKLERGDLLGYVGTTGNAAGGMPHLHFAIFRLEPDREWWKGEAINPYPFLDDANR</sequence>
<protein>
    <submittedName>
        <fullName evidence="8">Peptidase family M23</fullName>
    </submittedName>
</protein>
<evidence type="ECO:0000313" key="9">
    <source>
        <dbReference type="Proteomes" id="UP000243084"/>
    </source>
</evidence>
<evidence type="ECO:0000256" key="1">
    <source>
        <dbReference type="ARBA" id="ARBA00001947"/>
    </source>
</evidence>
<evidence type="ECO:0000256" key="4">
    <source>
        <dbReference type="ARBA" id="ARBA00022801"/>
    </source>
</evidence>